<name>A0A2I0KYU9_PUNGR</name>
<proteinExistence type="predicted"/>
<evidence type="ECO:0000313" key="2">
    <source>
        <dbReference type="EMBL" id="PKI73016.1"/>
    </source>
</evidence>
<accession>A0A2I0KYU9</accession>
<reference evidence="2 3" key="1">
    <citation type="submission" date="2017-11" db="EMBL/GenBank/DDBJ databases">
        <title>De-novo sequencing of pomegranate (Punica granatum L.) genome.</title>
        <authorList>
            <person name="Akparov Z."/>
            <person name="Amiraslanov A."/>
            <person name="Hajiyeva S."/>
            <person name="Abbasov M."/>
            <person name="Kaur K."/>
            <person name="Hamwieh A."/>
            <person name="Solovyev V."/>
            <person name="Salamov A."/>
            <person name="Braich B."/>
            <person name="Kosarev P."/>
            <person name="Mahmoud A."/>
            <person name="Hajiyev E."/>
            <person name="Babayeva S."/>
            <person name="Izzatullayeva V."/>
            <person name="Mammadov A."/>
            <person name="Mammadov A."/>
            <person name="Sharifova S."/>
            <person name="Ojaghi J."/>
            <person name="Eynullazada K."/>
            <person name="Bayramov B."/>
            <person name="Abdulazimova A."/>
            <person name="Shahmuradov I."/>
        </authorList>
    </citation>
    <scope>NUCLEOTIDE SEQUENCE [LARGE SCALE GENOMIC DNA]</scope>
    <source>
        <strain evidence="3">cv. AG2017</strain>
        <tissue evidence="2">Leaf</tissue>
    </source>
</reference>
<keyword evidence="3" id="KW-1185">Reference proteome</keyword>
<organism evidence="2 3">
    <name type="scientific">Punica granatum</name>
    <name type="common">Pomegranate</name>
    <dbReference type="NCBI Taxonomy" id="22663"/>
    <lineage>
        <taxon>Eukaryota</taxon>
        <taxon>Viridiplantae</taxon>
        <taxon>Streptophyta</taxon>
        <taxon>Embryophyta</taxon>
        <taxon>Tracheophyta</taxon>
        <taxon>Spermatophyta</taxon>
        <taxon>Magnoliopsida</taxon>
        <taxon>eudicotyledons</taxon>
        <taxon>Gunneridae</taxon>
        <taxon>Pentapetalae</taxon>
        <taxon>rosids</taxon>
        <taxon>malvids</taxon>
        <taxon>Myrtales</taxon>
        <taxon>Lythraceae</taxon>
        <taxon>Punica</taxon>
    </lineage>
</organism>
<evidence type="ECO:0000313" key="3">
    <source>
        <dbReference type="Proteomes" id="UP000233551"/>
    </source>
</evidence>
<dbReference type="Proteomes" id="UP000233551">
    <property type="component" value="Unassembled WGS sequence"/>
</dbReference>
<dbReference type="EMBL" id="PGOL01000302">
    <property type="protein sequence ID" value="PKI73016.1"/>
    <property type="molecule type" value="Genomic_DNA"/>
</dbReference>
<gene>
    <name evidence="2" type="ORF">CRG98_006591</name>
</gene>
<sequence length="89" mass="10131">MTIRNSTGFPEGRLSGSKRLPTNFRGTFTENRDHSDPRTPQDNRGTLRKLRSQVPRSFRESASHFGPPASYARIFDQSPGFYSSPDDQR</sequence>
<evidence type="ECO:0000256" key="1">
    <source>
        <dbReference type="SAM" id="MobiDB-lite"/>
    </source>
</evidence>
<comment type="caution">
    <text evidence="2">The sequence shown here is derived from an EMBL/GenBank/DDBJ whole genome shotgun (WGS) entry which is preliminary data.</text>
</comment>
<feature type="region of interest" description="Disordered" evidence="1">
    <location>
        <begin position="1"/>
        <end position="89"/>
    </location>
</feature>
<feature type="compositionally biased region" description="Basic and acidic residues" evidence="1">
    <location>
        <begin position="30"/>
        <end position="41"/>
    </location>
</feature>
<dbReference type="AlphaFoldDB" id="A0A2I0KYU9"/>
<protein>
    <submittedName>
        <fullName evidence="2">Uncharacterized protein</fullName>
    </submittedName>
</protein>